<proteinExistence type="predicted"/>
<dbReference type="AlphaFoldDB" id="A0A218W1C4"/>
<feature type="region of interest" description="Disordered" evidence="1">
    <location>
        <begin position="1"/>
        <end position="44"/>
    </location>
</feature>
<dbReference type="Proteomes" id="UP000197138">
    <property type="component" value="Unassembled WGS sequence"/>
</dbReference>
<comment type="caution">
    <text evidence="2">The sequence shown here is derived from an EMBL/GenBank/DDBJ whole genome shotgun (WGS) entry which is preliminary data.</text>
</comment>
<organism evidence="2 3">
    <name type="scientific">Punica granatum</name>
    <name type="common">Pomegranate</name>
    <dbReference type="NCBI Taxonomy" id="22663"/>
    <lineage>
        <taxon>Eukaryota</taxon>
        <taxon>Viridiplantae</taxon>
        <taxon>Streptophyta</taxon>
        <taxon>Embryophyta</taxon>
        <taxon>Tracheophyta</taxon>
        <taxon>Spermatophyta</taxon>
        <taxon>Magnoliopsida</taxon>
        <taxon>eudicotyledons</taxon>
        <taxon>Gunneridae</taxon>
        <taxon>Pentapetalae</taxon>
        <taxon>rosids</taxon>
        <taxon>malvids</taxon>
        <taxon>Myrtales</taxon>
        <taxon>Lythraceae</taxon>
        <taxon>Punica</taxon>
    </lineage>
</organism>
<gene>
    <name evidence="2" type="ORF">CDL15_Pgr010278</name>
</gene>
<evidence type="ECO:0000256" key="1">
    <source>
        <dbReference type="SAM" id="MobiDB-lite"/>
    </source>
</evidence>
<evidence type="ECO:0000313" key="3">
    <source>
        <dbReference type="Proteomes" id="UP000197138"/>
    </source>
</evidence>
<name>A0A218W1C4_PUNGR</name>
<feature type="compositionally biased region" description="Basic and acidic residues" evidence="1">
    <location>
        <begin position="20"/>
        <end position="42"/>
    </location>
</feature>
<feature type="compositionally biased region" description="Low complexity" evidence="1">
    <location>
        <begin position="1"/>
        <end position="19"/>
    </location>
</feature>
<protein>
    <submittedName>
        <fullName evidence="2">Uncharacterized protein</fullName>
    </submittedName>
</protein>
<evidence type="ECO:0000313" key="2">
    <source>
        <dbReference type="EMBL" id="OWM66627.1"/>
    </source>
</evidence>
<accession>A0A218W1C4</accession>
<dbReference type="EMBL" id="MTKT01005538">
    <property type="protein sequence ID" value="OWM66627.1"/>
    <property type="molecule type" value="Genomic_DNA"/>
</dbReference>
<sequence length="77" mass="8562">MMARRGGVVAQGGALAPAAEKNRGDREKRGERKDWIDAEPHPSEVSPLHGAVQAYWLVSLNLKLKISWSRQRRGEKG</sequence>
<reference evidence="3" key="1">
    <citation type="journal article" date="2017" name="Plant J.">
        <title>The pomegranate (Punica granatum L.) genome and the genomics of punicalagin biosynthesis.</title>
        <authorList>
            <person name="Qin G."/>
            <person name="Xu C."/>
            <person name="Ming R."/>
            <person name="Tang H."/>
            <person name="Guyot R."/>
            <person name="Kramer E.M."/>
            <person name="Hu Y."/>
            <person name="Yi X."/>
            <person name="Qi Y."/>
            <person name="Xu X."/>
            <person name="Gao Z."/>
            <person name="Pan H."/>
            <person name="Jian J."/>
            <person name="Tian Y."/>
            <person name="Yue Z."/>
            <person name="Xu Y."/>
        </authorList>
    </citation>
    <scope>NUCLEOTIDE SEQUENCE [LARGE SCALE GENOMIC DNA]</scope>
    <source>
        <strain evidence="3">cv. Dabenzi</strain>
    </source>
</reference>